<organism evidence="2 3">
    <name type="scientific">Diaminobutyricimonas aerilata</name>
    <dbReference type="NCBI Taxonomy" id="1162967"/>
    <lineage>
        <taxon>Bacteria</taxon>
        <taxon>Bacillati</taxon>
        <taxon>Actinomycetota</taxon>
        <taxon>Actinomycetes</taxon>
        <taxon>Micrococcales</taxon>
        <taxon>Microbacteriaceae</taxon>
        <taxon>Diaminobutyricimonas</taxon>
    </lineage>
</organism>
<feature type="domain" description="Elongation factor G-binding protein C-terminal treble-clef zinc-finger" evidence="1">
    <location>
        <begin position="8"/>
        <end position="159"/>
    </location>
</feature>
<dbReference type="RefSeq" id="WP_100364226.1">
    <property type="nucleotide sequence ID" value="NZ_PGFF01000001.1"/>
</dbReference>
<reference evidence="2 3" key="1">
    <citation type="submission" date="2017-11" db="EMBL/GenBank/DDBJ databases">
        <title>Genomic Encyclopedia of Archaeal and Bacterial Type Strains, Phase II (KMG-II): From Individual Species to Whole Genera.</title>
        <authorList>
            <person name="Goeker M."/>
        </authorList>
    </citation>
    <scope>NUCLEOTIDE SEQUENCE [LARGE SCALE GENOMIC DNA]</scope>
    <source>
        <strain evidence="2 3">DSM 27393</strain>
    </source>
</reference>
<evidence type="ECO:0000259" key="1">
    <source>
        <dbReference type="Pfam" id="PF16571"/>
    </source>
</evidence>
<dbReference type="Pfam" id="PF16571">
    <property type="entry name" value="FBP_C"/>
    <property type="match status" value="1"/>
</dbReference>
<comment type="caution">
    <text evidence="2">The sequence shown here is derived from an EMBL/GenBank/DDBJ whole genome shotgun (WGS) entry which is preliminary data.</text>
</comment>
<sequence length="163" mass="18349">MRSITEKQLRSCFVNASLRERNALTLPDGFDDLRWDDLDYLGWRDRKSPQLGYVVVDLDDGPVGIMLRRSDGAARTRPQCAWCEDVHLPNEVLFFSAKRAGQAGRNGNTVGTLVCAQFECSANVRKRPPVAYVGFDVEAARRARIETLRENVRNFAATVMKEG</sequence>
<dbReference type="GO" id="GO:0008270">
    <property type="term" value="F:zinc ion binding"/>
    <property type="evidence" value="ECO:0007669"/>
    <property type="project" value="UniProtKB-KW"/>
</dbReference>
<evidence type="ECO:0000313" key="2">
    <source>
        <dbReference type="EMBL" id="PJJ71982.1"/>
    </source>
</evidence>
<keyword evidence="2" id="KW-0862">Zinc</keyword>
<keyword evidence="3" id="KW-1185">Reference proteome</keyword>
<accession>A0A2M9CJB7</accession>
<protein>
    <submittedName>
        <fullName evidence="2">Treble-clef zinc-finger protein</fullName>
    </submittedName>
</protein>
<keyword evidence="2" id="KW-0863">Zinc-finger</keyword>
<dbReference type="InterPro" id="IPR032330">
    <property type="entry name" value="EF-G-binding_C"/>
</dbReference>
<proteinExistence type="predicted"/>
<dbReference type="Proteomes" id="UP000228758">
    <property type="component" value="Unassembled WGS sequence"/>
</dbReference>
<gene>
    <name evidence="2" type="ORF">CLV46_1542</name>
</gene>
<dbReference type="EMBL" id="PGFF01000001">
    <property type="protein sequence ID" value="PJJ71982.1"/>
    <property type="molecule type" value="Genomic_DNA"/>
</dbReference>
<keyword evidence="2" id="KW-0479">Metal-binding</keyword>
<dbReference type="AlphaFoldDB" id="A0A2M9CJB7"/>
<name>A0A2M9CJB7_9MICO</name>
<evidence type="ECO:0000313" key="3">
    <source>
        <dbReference type="Proteomes" id="UP000228758"/>
    </source>
</evidence>
<dbReference type="OrthoDB" id="4171838at2"/>